<evidence type="ECO:0000313" key="3">
    <source>
        <dbReference type="Proteomes" id="UP000676310"/>
    </source>
</evidence>
<evidence type="ECO:0000256" key="1">
    <source>
        <dbReference type="SAM" id="MobiDB-lite"/>
    </source>
</evidence>
<feature type="compositionally biased region" description="Low complexity" evidence="1">
    <location>
        <begin position="28"/>
        <end position="39"/>
    </location>
</feature>
<dbReference type="AlphaFoldDB" id="A0A8J2MXC1"/>
<dbReference type="EMBL" id="CAJRGZ010000015">
    <property type="protein sequence ID" value="CAG5149645.1"/>
    <property type="molecule type" value="Genomic_DNA"/>
</dbReference>
<gene>
    <name evidence="2" type="ORF">ALTATR162_LOCUS2416</name>
</gene>
<evidence type="ECO:0000313" key="2">
    <source>
        <dbReference type="EMBL" id="CAG5149645.1"/>
    </source>
</evidence>
<feature type="region of interest" description="Disordered" evidence="1">
    <location>
        <begin position="28"/>
        <end position="48"/>
    </location>
</feature>
<name>A0A8J2MXC1_9PLEO</name>
<dbReference type="RefSeq" id="XP_043165955.1">
    <property type="nucleotide sequence ID" value="XM_043310020.1"/>
</dbReference>
<reference evidence="2" key="1">
    <citation type="submission" date="2021-05" db="EMBL/GenBank/DDBJ databases">
        <authorList>
            <person name="Stam R."/>
        </authorList>
    </citation>
    <scope>NUCLEOTIDE SEQUENCE</scope>
    <source>
        <strain evidence="2">CS162</strain>
    </source>
</reference>
<accession>A0A8J2MXC1</accession>
<dbReference type="GeneID" id="67013859"/>
<protein>
    <submittedName>
        <fullName evidence="2">Uncharacterized protein</fullName>
    </submittedName>
</protein>
<dbReference type="Proteomes" id="UP000676310">
    <property type="component" value="Unassembled WGS sequence"/>
</dbReference>
<keyword evidence="3" id="KW-1185">Reference proteome</keyword>
<sequence length="178" mass="18627">MATVSLCGTATAKAPMFGHYNELNTHQTQASTAATSKQAINSPQHSSTSSFAATITHRNNAFVTTNSRPCIPSATHHFIPKGIWTPLVASSEAFSSFHVLSSSLYFIWSHQVPSALTAVARPISSPSDPSSMALCLSGRSPDLFRCDVTPANSGSEMAVGHHDGALYCGVGPGTAMGF</sequence>
<organism evidence="2 3">
    <name type="scientific">Alternaria atra</name>
    <dbReference type="NCBI Taxonomy" id="119953"/>
    <lineage>
        <taxon>Eukaryota</taxon>
        <taxon>Fungi</taxon>
        <taxon>Dikarya</taxon>
        <taxon>Ascomycota</taxon>
        <taxon>Pezizomycotina</taxon>
        <taxon>Dothideomycetes</taxon>
        <taxon>Pleosporomycetidae</taxon>
        <taxon>Pleosporales</taxon>
        <taxon>Pleosporineae</taxon>
        <taxon>Pleosporaceae</taxon>
        <taxon>Alternaria</taxon>
        <taxon>Alternaria sect. Ulocladioides</taxon>
    </lineage>
</organism>
<comment type="caution">
    <text evidence="2">The sequence shown here is derived from an EMBL/GenBank/DDBJ whole genome shotgun (WGS) entry which is preliminary data.</text>
</comment>
<proteinExistence type="predicted"/>